<dbReference type="PANTHER" id="PTHR48227">
    <property type="entry name" value="DNA TOPOISOMERASE 1-LIKE"/>
    <property type="match status" value="1"/>
</dbReference>
<feature type="compositionally biased region" description="Polar residues" evidence="1">
    <location>
        <begin position="79"/>
        <end position="97"/>
    </location>
</feature>
<evidence type="ECO:0000313" key="3">
    <source>
        <dbReference type="Proteomes" id="UP000813462"/>
    </source>
</evidence>
<sequence>MKIVSANTISTKPISLSKATATLSMFVSTDTGASQAIGAYLGQTLSSFKELKQLKTPRSECKKDRHISYIVKNGEMNRSENPMQNVEATQELSQGSVSKGRKEKWHTSDIVNNGEMTAGENPTQSVEAIQELSQGSAPIREKKKKKKREQKRHTSDIVNNGEMTTGENPTQRVEATQELI</sequence>
<proteinExistence type="predicted"/>
<dbReference type="EMBL" id="JAEACU010000002">
    <property type="protein sequence ID" value="KAH7542583.1"/>
    <property type="molecule type" value="Genomic_DNA"/>
</dbReference>
<protein>
    <submittedName>
        <fullName evidence="2">Uncharacterized protein</fullName>
    </submittedName>
</protein>
<feature type="compositionally biased region" description="Polar residues" evidence="1">
    <location>
        <begin position="156"/>
        <end position="180"/>
    </location>
</feature>
<feature type="region of interest" description="Disordered" evidence="1">
    <location>
        <begin position="76"/>
        <end position="180"/>
    </location>
</feature>
<dbReference type="PANTHER" id="PTHR48227:SF1">
    <property type="entry name" value="DNA LIGASE 1-LIKE"/>
    <property type="match status" value="1"/>
</dbReference>
<reference evidence="2" key="1">
    <citation type="journal article" date="2021" name="Front. Plant Sci.">
        <title>Chromosome-Scale Genome Assembly for Chinese Sour Jujube and Insights Into Its Genome Evolution and Domestication Signature.</title>
        <authorList>
            <person name="Shen L.-Y."/>
            <person name="Luo H."/>
            <person name="Wang X.-L."/>
            <person name="Wang X.-M."/>
            <person name="Qiu X.-J."/>
            <person name="Liu H."/>
            <person name="Zhou S.-S."/>
            <person name="Jia K.-H."/>
            <person name="Nie S."/>
            <person name="Bao Y.-T."/>
            <person name="Zhang R.-G."/>
            <person name="Yun Q.-Z."/>
            <person name="Chai Y.-H."/>
            <person name="Lu J.-Y."/>
            <person name="Li Y."/>
            <person name="Zhao S.-W."/>
            <person name="Mao J.-F."/>
            <person name="Jia S.-G."/>
            <person name="Mao Y.-M."/>
        </authorList>
    </citation>
    <scope>NUCLEOTIDE SEQUENCE</scope>
    <source>
        <strain evidence="2">AT0</strain>
        <tissue evidence="2">Leaf</tissue>
    </source>
</reference>
<feature type="compositionally biased region" description="Polar residues" evidence="1">
    <location>
        <begin position="109"/>
        <end position="136"/>
    </location>
</feature>
<gene>
    <name evidence="2" type="ORF">FEM48_Zijuj02G0089400</name>
</gene>
<accession>A0A978VUT8</accession>
<name>A0A978VUT8_ZIZJJ</name>
<dbReference type="AlphaFoldDB" id="A0A978VUT8"/>
<evidence type="ECO:0000313" key="2">
    <source>
        <dbReference type="EMBL" id="KAH7542583.1"/>
    </source>
</evidence>
<organism evidence="2 3">
    <name type="scientific">Ziziphus jujuba var. spinosa</name>
    <dbReference type="NCBI Taxonomy" id="714518"/>
    <lineage>
        <taxon>Eukaryota</taxon>
        <taxon>Viridiplantae</taxon>
        <taxon>Streptophyta</taxon>
        <taxon>Embryophyta</taxon>
        <taxon>Tracheophyta</taxon>
        <taxon>Spermatophyta</taxon>
        <taxon>Magnoliopsida</taxon>
        <taxon>eudicotyledons</taxon>
        <taxon>Gunneridae</taxon>
        <taxon>Pentapetalae</taxon>
        <taxon>rosids</taxon>
        <taxon>fabids</taxon>
        <taxon>Rosales</taxon>
        <taxon>Rhamnaceae</taxon>
        <taxon>Paliureae</taxon>
        <taxon>Ziziphus</taxon>
    </lineage>
</organism>
<feature type="compositionally biased region" description="Basic residues" evidence="1">
    <location>
        <begin position="141"/>
        <end position="151"/>
    </location>
</feature>
<evidence type="ECO:0000256" key="1">
    <source>
        <dbReference type="SAM" id="MobiDB-lite"/>
    </source>
</evidence>
<comment type="caution">
    <text evidence="2">The sequence shown here is derived from an EMBL/GenBank/DDBJ whole genome shotgun (WGS) entry which is preliminary data.</text>
</comment>
<dbReference type="Proteomes" id="UP000813462">
    <property type="component" value="Unassembled WGS sequence"/>
</dbReference>